<evidence type="ECO:0000313" key="2">
    <source>
        <dbReference type="EMBL" id="TCN33515.1"/>
    </source>
</evidence>
<gene>
    <name evidence="2" type="ORF">EV665_14130</name>
</gene>
<feature type="transmembrane region" description="Helical" evidence="1">
    <location>
        <begin position="27"/>
        <end position="49"/>
    </location>
</feature>
<dbReference type="EMBL" id="SLVX01000041">
    <property type="protein sequence ID" value="TCN33515.1"/>
    <property type="molecule type" value="Genomic_DNA"/>
</dbReference>
<keyword evidence="1" id="KW-0812">Transmembrane</keyword>
<name>A0A4R2C1Y7_SHIGR</name>
<sequence length="52" mass="5622">MRYHETPETFDDPVPDRQHEERASRRVVFALLVVGAAIAGLYGLGAVIAGGI</sequence>
<keyword evidence="3" id="KW-1185">Reference proteome</keyword>
<dbReference type="Proteomes" id="UP000295351">
    <property type="component" value="Unassembled WGS sequence"/>
</dbReference>
<dbReference type="RefSeq" id="WP_162853213.1">
    <property type="nucleotide sequence ID" value="NZ_BAABEI010000012.1"/>
</dbReference>
<dbReference type="AlphaFoldDB" id="A0A4R2C1Y7"/>
<keyword evidence="1" id="KW-1133">Transmembrane helix</keyword>
<organism evidence="2 3">
    <name type="scientific">Shinella granuli</name>
    <dbReference type="NCBI Taxonomy" id="323621"/>
    <lineage>
        <taxon>Bacteria</taxon>
        <taxon>Pseudomonadati</taxon>
        <taxon>Pseudomonadota</taxon>
        <taxon>Alphaproteobacteria</taxon>
        <taxon>Hyphomicrobiales</taxon>
        <taxon>Rhizobiaceae</taxon>
        <taxon>Shinella</taxon>
    </lineage>
</organism>
<comment type="caution">
    <text evidence="2">The sequence shown here is derived from an EMBL/GenBank/DDBJ whole genome shotgun (WGS) entry which is preliminary data.</text>
</comment>
<evidence type="ECO:0000256" key="1">
    <source>
        <dbReference type="SAM" id="Phobius"/>
    </source>
</evidence>
<evidence type="ECO:0000313" key="3">
    <source>
        <dbReference type="Proteomes" id="UP000295351"/>
    </source>
</evidence>
<accession>A0A4R2C1Y7</accession>
<reference evidence="2 3" key="1">
    <citation type="submission" date="2019-03" db="EMBL/GenBank/DDBJ databases">
        <title>Genomic Encyclopedia of Type Strains, Phase IV (KMG-IV): sequencing the most valuable type-strain genomes for metagenomic binning, comparative biology and taxonomic classification.</title>
        <authorList>
            <person name="Goeker M."/>
        </authorList>
    </citation>
    <scope>NUCLEOTIDE SEQUENCE [LARGE SCALE GENOMIC DNA]</scope>
    <source>
        <strain evidence="2 3">DSM 18401</strain>
    </source>
</reference>
<keyword evidence="1" id="KW-0472">Membrane</keyword>
<proteinExistence type="predicted"/>
<protein>
    <submittedName>
        <fullName evidence="2">Uncharacterized protein</fullName>
    </submittedName>
</protein>